<feature type="non-terminal residue" evidence="1">
    <location>
        <position position="14"/>
    </location>
</feature>
<evidence type="ECO:0000313" key="1">
    <source>
        <dbReference type="EMBL" id="EDL87125.1"/>
    </source>
</evidence>
<protein>
    <submittedName>
        <fullName evidence="1">RCG50559</fullName>
    </submittedName>
</protein>
<accession>A6KC17</accession>
<dbReference type="Proteomes" id="UP000234681">
    <property type="component" value="Chromosome 7"/>
</dbReference>
<evidence type="ECO:0000313" key="2">
    <source>
        <dbReference type="Proteomes" id="UP000234681"/>
    </source>
</evidence>
<dbReference type="EMBL" id="CH474035">
    <property type="protein sequence ID" value="EDL87125.1"/>
    <property type="molecule type" value="Genomic_DNA"/>
</dbReference>
<sequence>MRYSDLKCICFPEA</sequence>
<reference evidence="1 2" key="1">
    <citation type="submission" date="2005-09" db="EMBL/GenBank/DDBJ databases">
        <authorList>
            <person name="Mural R.J."/>
            <person name="Li P.W."/>
            <person name="Adams M.D."/>
            <person name="Amanatides P.G."/>
            <person name="Baden-Tillson H."/>
            <person name="Barnstead M."/>
            <person name="Chin S.H."/>
            <person name="Dew I."/>
            <person name="Evans C.A."/>
            <person name="Ferriera S."/>
            <person name="Flanigan M."/>
            <person name="Fosler C."/>
            <person name="Glodek A."/>
            <person name="Gu Z."/>
            <person name="Holt R.A."/>
            <person name="Jennings D."/>
            <person name="Kraft C.L."/>
            <person name="Lu F."/>
            <person name="Nguyen T."/>
            <person name="Nusskern D.R."/>
            <person name="Pfannkoch C.M."/>
            <person name="Sitter C."/>
            <person name="Sutton G.G."/>
            <person name="Venter J.C."/>
            <person name="Wang Z."/>
            <person name="Woodage T."/>
            <person name="Zheng X.H."/>
            <person name="Zhong F."/>
        </authorList>
    </citation>
    <scope>NUCLEOTIDE SEQUENCE [LARGE SCALE GENOMIC DNA]</scope>
    <source>
        <strain>BN</strain>
        <strain evidence="2">Sprague-Dawley</strain>
    </source>
</reference>
<gene>
    <name evidence="1" type="ORF">rCG_50559</name>
</gene>
<name>A6KC17_RAT</name>
<organism evidence="1 2">
    <name type="scientific">Rattus norvegicus</name>
    <name type="common">Rat</name>
    <dbReference type="NCBI Taxonomy" id="10116"/>
    <lineage>
        <taxon>Eukaryota</taxon>
        <taxon>Metazoa</taxon>
        <taxon>Chordata</taxon>
        <taxon>Craniata</taxon>
        <taxon>Vertebrata</taxon>
        <taxon>Euteleostomi</taxon>
        <taxon>Mammalia</taxon>
        <taxon>Eutheria</taxon>
        <taxon>Euarchontoglires</taxon>
        <taxon>Glires</taxon>
        <taxon>Rodentia</taxon>
        <taxon>Myomorpha</taxon>
        <taxon>Muroidea</taxon>
        <taxon>Muridae</taxon>
        <taxon>Murinae</taxon>
        <taxon>Rattus</taxon>
    </lineage>
</organism>
<proteinExistence type="predicted"/>